<dbReference type="GO" id="GO:0006355">
    <property type="term" value="P:regulation of DNA-templated transcription"/>
    <property type="evidence" value="ECO:0000318"/>
    <property type="project" value="GO_Central"/>
</dbReference>
<dbReference type="SUPFAM" id="SSF54791">
    <property type="entry name" value="Eukaryotic type KH-domain (KH-domain type I)"/>
    <property type="match status" value="1"/>
</dbReference>
<dbReference type="KEGG" id="tad:TRIADDRAFT_19563"/>
<dbReference type="InParanoid" id="B3RIW8"/>
<dbReference type="InterPro" id="IPR036612">
    <property type="entry name" value="KH_dom_type_1_sf"/>
</dbReference>
<accession>B3RIW8</accession>
<dbReference type="FunCoup" id="B3RIW8">
    <property type="interactions" value="1153"/>
</dbReference>
<sequence>IEETPNGYKLSLRVPEKCFGMIIGKKGSNMKQLQQDTGTKIKLPSSRNSDASNDLTCITGSSKKGVISAKVRIELLVDSCRSKALPTHFVMVPLLSKQVISSYIQFKDMVLQDFSQCKGIEESIMQEPQRLHITIVVLRLFDKIEEVNCFVKRLKSIKQAKVDIKGLEIMGDDPSAAKVLYAEIHDTILQELGEDIVDRFVASGLTGKEGPRLKLHATLMNSRYRTSTPGGTEPFDARNILQVREN</sequence>
<dbReference type="Gene3D" id="3.30.1370.10">
    <property type="entry name" value="K Homology domain, type 1"/>
    <property type="match status" value="1"/>
</dbReference>
<dbReference type="OrthoDB" id="277832at2759"/>
<dbReference type="AlphaFoldDB" id="B3RIW8"/>
<evidence type="ECO:0000259" key="2">
    <source>
        <dbReference type="SMART" id="SM00322"/>
    </source>
</evidence>
<dbReference type="Pfam" id="PF10469">
    <property type="entry name" value="AKAP7_NLS"/>
    <property type="match status" value="1"/>
</dbReference>
<evidence type="ECO:0000313" key="3">
    <source>
        <dbReference type="EMBL" id="EDV29263.1"/>
    </source>
</evidence>
<dbReference type="STRING" id="10228.B3RIW8"/>
<dbReference type="HOGENOM" id="CLU_044606_2_0_1"/>
<dbReference type="PhylomeDB" id="B3RIW8"/>
<dbReference type="PANTHER" id="PTHR13360:SF1">
    <property type="entry name" value="ACTIVATING SIGNAL COINTEGRATOR 1 COMPLEX SUBUNIT 1"/>
    <property type="match status" value="1"/>
</dbReference>
<dbReference type="GO" id="GO:0005634">
    <property type="term" value="C:nucleus"/>
    <property type="evidence" value="ECO:0000318"/>
    <property type="project" value="GO_Central"/>
</dbReference>
<dbReference type="PIRSF" id="PIRSF027019">
    <property type="entry name" value="Euk_LigT"/>
    <property type="match status" value="1"/>
</dbReference>
<dbReference type="CDD" id="cd22419">
    <property type="entry name" value="KH-I_ASCC1"/>
    <property type="match status" value="1"/>
</dbReference>
<dbReference type="Gene3D" id="3.90.1140.10">
    <property type="entry name" value="Cyclic phosphodiesterase"/>
    <property type="match status" value="1"/>
</dbReference>
<dbReference type="GeneID" id="6748880"/>
<dbReference type="RefSeq" id="XP_002108465.1">
    <property type="nucleotide sequence ID" value="XM_002108429.1"/>
</dbReference>
<dbReference type="GO" id="GO:0003723">
    <property type="term" value="F:RNA binding"/>
    <property type="evidence" value="ECO:0007669"/>
    <property type="project" value="UniProtKB-UniRule"/>
</dbReference>
<protein>
    <recommendedName>
        <fullName evidence="2">K Homology domain-containing protein</fullName>
    </recommendedName>
</protein>
<dbReference type="PANTHER" id="PTHR13360">
    <property type="entry name" value="ACTIVATING SIGNAL COINTEGRATOR 1 COMPLEX SUBUNIT 1"/>
    <property type="match status" value="1"/>
</dbReference>
<evidence type="ECO:0000313" key="4">
    <source>
        <dbReference type="Proteomes" id="UP000009022"/>
    </source>
</evidence>
<dbReference type="InterPro" id="IPR019510">
    <property type="entry name" value="AKAP7-like_phosphoesterase"/>
</dbReference>
<feature type="non-terminal residue" evidence="3">
    <location>
        <position position="1"/>
    </location>
</feature>
<name>B3RIW8_TRIAD</name>
<dbReference type="eggNOG" id="KOG2814">
    <property type="taxonomic scope" value="Eukaryota"/>
</dbReference>
<gene>
    <name evidence="3" type="ORF">TRIADDRAFT_19563</name>
</gene>
<dbReference type="InterPro" id="IPR004087">
    <property type="entry name" value="KH_dom"/>
</dbReference>
<dbReference type="Proteomes" id="UP000009022">
    <property type="component" value="Unassembled WGS sequence"/>
</dbReference>
<dbReference type="CTD" id="6748880"/>
<dbReference type="OMA" id="NDCADEP"/>
<proteinExistence type="predicted"/>
<evidence type="ECO:0000256" key="1">
    <source>
        <dbReference type="PROSITE-ProRule" id="PRU00117"/>
    </source>
</evidence>
<dbReference type="Pfam" id="PF00013">
    <property type="entry name" value="KH_1"/>
    <property type="match status" value="1"/>
</dbReference>
<reference evidence="3 4" key="1">
    <citation type="journal article" date="2008" name="Nature">
        <title>The Trichoplax genome and the nature of placozoans.</title>
        <authorList>
            <person name="Srivastava M."/>
            <person name="Begovic E."/>
            <person name="Chapman J."/>
            <person name="Putnam N.H."/>
            <person name="Hellsten U."/>
            <person name="Kawashima T."/>
            <person name="Kuo A."/>
            <person name="Mitros T."/>
            <person name="Salamov A."/>
            <person name="Carpenter M.L."/>
            <person name="Signorovitch A.Y."/>
            <person name="Moreno M.A."/>
            <person name="Kamm K."/>
            <person name="Grimwood J."/>
            <person name="Schmutz J."/>
            <person name="Shapiro H."/>
            <person name="Grigoriev I.V."/>
            <person name="Buss L.W."/>
            <person name="Schierwater B."/>
            <person name="Dellaporta S.L."/>
            <person name="Rokhsar D.S."/>
        </authorList>
    </citation>
    <scope>NUCLEOTIDE SEQUENCE [LARGE SCALE GENOMIC DNA]</scope>
    <source>
        <strain evidence="3 4">Grell-BS-1999</strain>
    </source>
</reference>
<dbReference type="EMBL" id="DS985241">
    <property type="protein sequence ID" value="EDV29263.1"/>
    <property type="molecule type" value="Genomic_DNA"/>
</dbReference>
<dbReference type="InterPro" id="IPR004088">
    <property type="entry name" value="KH_dom_type_1"/>
</dbReference>
<organism evidence="3 4">
    <name type="scientific">Trichoplax adhaerens</name>
    <name type="common">Trichoplax reptans</name>
    <dbReference type="NCBI Taxonomy" id="10228"/>
    <lineage>
        <taxon>Eukaryota</taxon>
        <taxon>Metazoa</taxon>
        <taxon>Placozoa</taxon>
        <taxon>Uniplacotomia</taxon>
        <taxon>Trichoplacea</taxon>
        <taxon>Trichoplacidae</taxon>
        <taxon>Trichoplax</taxon>
    </lineage>
</organism>
<keyword evidence="4" id="KW-1185">Reference proteome</keyword>
<feature type="domain" description="K Homology" evidence="2">
    <location>
        <begin position="6"/>
        <end position="78"/>
    </location>
</feature>
<dbReference type="InterPro" id="IPR009210">
    <property type="entry name" value="ASCC1"/>
</dbReference>
<dbReference type="InterPro" id="IPR047538">
    <property type="entry name" value="KH-I_ASCC1"/>
</dbReference>
<dbReference type="PROSITE" id="PS50084">
    <property type="entry name" value="KH_TYPE_1"/>
    <property type="match status" value="1"/>
</dbReference>
<dbReference type="GO" id="GO:0006307">
    <property type="term" value="P:DNA alkylation repair"/>
    <property type="evidence" value="ECO:0007669"/>
    <property type="project" value="InterPro"/>
</dbReference>
<dbReference type="SMART" id="SM00322">
    <property type="entry name" value="KH"/>
    <property type="match status" value="1"/>
</dbReference>
<keyword evidence="1" id="KW-0694">RNA-binding</keyword>